<dbReference type="SMART" id="SM00780">
    <property type="entry name" value="PIG-X"/>
    <property type="match status" value="1"/>
</dbReference>
<accession>A0A8H3BU13</accession>
<evidence type="ECO:0000256" key="4">
    <source>
        <dbReference type="ARBA" id="ARBA00020410"/>
    </source>
</evidence>
<dbReference type="PANTHER" id="PTHR28533:SF1">
    <property type="entry name" value="PROTEIN PBN1"/>
    <property type="match status" value="1"/>
</dbReference>
<comment type="caution">
    <text evidence="12">The sequence shown here is derived from an EMBL/GenBank/DDBJ whole genome shotgun (WGS) entry which is preliminary data.</text>
</comment>
<feature type="transmembrane region" description="Helical" evidence="11">
    <location>
        <begin position="206"/>
        <end position="228"/>
    </location>
</feature>
<sequence>TTVSWDSNSFLQYLLLNPYVYSDKTHKVKTRTTVSPTQGFHIVSSTIVSGLDILLIPETNCFAGSLQFVPPEFIIDEYELNQRYQEGYGPLCHVIGERDLELPVHAVGGRSAAILAEIPFQSEVTIDIPLHLRYASPQKGLELLEVQLPWPWVVVKCDGQGNIGRELLDEIFGNTTTRSRYTLISPDPPYLSTAILVPTGDISHQIWVETGTLLSVFLAFIYVAWCLLKPRQVANTKLKKS</sequence>
<dbReference type="InterPro" id="IPR013233">
    <property type="entry name" value="PIG-X/PBN1"/>
</dbReference>
<gene>
    <name evidence="12" type="ORF">RDB_LOCUS97043</name>
</gene>
<keyword evidence="7 11" id="KW-0256">Endoplasmic reticulum</keyword>
<evidence type="ECO:0000313" key="12">
    <source>
        <dbReference type="EMBL" id="CAE6464938.1"/>
    </source>
</evidence>
<comment type="pathway">
    <text evidence="2 11">Glycolipid biosynthesis; glycosylphosphatidylinositol-anchor biosynthesis.</text>
</comment>
<comment type="function">
    <text evidence="11">Required for proper folding and/or the stability of a subset of proteins in the endoplasmic reticulum. Component of glycosylphosphatidylinositol-mannosyltransferase 1 which transfers the first of the 4 mannoses in the GPI-anchor precursors during GPI-anchor biosynthesis. Probably acts by stabilizing the mannosyltransferase GPI14.</text>
</comment>
<evidence type="ECO:0000256" key="2">
    <source>
        <dbReference type="ARBA" id="ARBA00004687"/>
    </source>
</evidence>
<proteinExistence type="inferred from homology"/>
<evidence type="ECO:0000313" key="13">
    <source>
        <dbReference type="Proteomes" id="UP000663888"/>
    </source>
</evidence>
<comment type="subcellular location">
    <subcellularLocation>
        <location evidence="11">Endoplasmic reticulum membrane</location>
        <topology evidence="11">Single-pass membrane protein</topology>
    </subcellularLocation>
    <subcellularLocation>
        <location evidence="1">Endoplasmic reticulum membrane</location>
        <topology evidence="1">Single-pass type III membrane protein</topology>
    </subcellularLocation>
</comment>
<dbReference type="GO" id="GO:1990529">
    <property type="term" value="C:glycosylphosphatidylinositol-mannosyltransferase I complex"/>
    <property type="evidence" value="ECO:0007669"/>
    <property type="project" value="TreeGrafter"/>
</dbReference>
<protein>
    <recommendedName>
        <fullName evidence="4 11">Protein PBN1</fullName>
    </recommendedName>
</protein>
<evidence type="ECO:0000256" key="8">
    <source>
        <dbReference type="ARBA" id="ARBA00022989"/>
    </source>
</evidence>
<evidence type="ECO:0000256" key="10">
    <source>
        <dbReference type="ARBA" id="ARBA00023180"/>
    </source>
</evidence>
<dbReference type="GO" id="GO:0000030">
    <property type="term" value="F:mannosyltransferase activity"/>
    <property type="evidence" value="ECO:0007669"/>
    <property type="project" value="TreeGrafter"/>
</dbReference>
<evidence type="ECO:0000256" key="7">
    <source>
        <dbReference type="ARBA" id="ARBA00022824"/>
    </source>
</evidence>
<evidence type="ECO:0000256" key="5">
    <source>
        <dbReference type="ARBA" id="ARBA00022502"/>
    </source>
</evidence>
<dbReference type="AlphaFoldDB" id="A0A8H3BU13"/>
<dbReference type="EMBL" id="CAJMWX010001068">
    <property type="protein sequence ID" value="CAE6464938.1"/>
    <property type="molecule type" value="Genomic_DNA"/>
</dbReference>
<dbReference type="PANTHER" id="PTHR28533">
    <property type="entry name" value="PROTEIN PBN1"/>
    <property type="match status" value="1"/>
</dbReference>
<dbReference type="GO" id="GO:0006506">
    <property type="term" value="P:GPI anchor biosynthetic process"/>
    <property type="evidence" value="ECO:0007669"/>
    <property type="project" value="UniProtKB-UniPathway"/>
</dbReference>
<comment type="similarity">
    <text evidence="3 11">Belongs to the PIGX family.</text>
</comment>
<dbReference type="Proteomes" id="UP000663888">
    <property type="component" value="Unassembled WGS sequence"/>
</dbReference>
<dbReference type="Pfam" id="PF08320">
    <property type="entry name" value="PIG-X"/>
    <property type="match status" value="1"/>
</dbReference>
<evidence type="ECO:0000256" key="6">
    <source>
        <dbReference type="ARBA" id="ARBA00022692"/>
    </source>
</evidence>
<reference evidence="12" key="1">
    <citation type="submission" date="2021-01" db="EMBL/GenBank/DDBJ databases">
        <authorList>
            <person name="Kaushik A."/>
        </authorList>
    </citation>
    <scope>NUCLEOTIDE SEQUENCE</scope>
    <source>
        <strain evidence="12">AG4-R118</strain>
    </source>
</reference>
<keyword evidence="10" id="KW-0325">Glycoprotein</keyword>
<evidence type="ECO:0000256" key="3">
    <source>
        <dbReference type="ARBA" id="ARBA00010345"/>
    </source>
</evidence>
<keyword evidence="8 11" id="KW-1133">Transmembrane helix</keyword>
<name>A0A8H3BU13_9AGAM</name>
<feature type="non-terminal residue" evidence="12">
    <location>
        <position position="1"/>
    </location>
</feature>
<dbReference type="UniPathway" id="UPA00196"/>
<keyword evidence="9 11" id="KW-0472">Membrane</keyword>
<evidence type="ECO:0000256" key="9">
    <source>
        <dbReference type="ARBA" id="ARBA00023136"/>
    </source>
</evidence>
<dbReference type="GO" id="GO:0005789">
    <property type="term" value="C:endoplasmic reticulum membrane"/>
    <property type="evidence" value="ECO:0007669"/>
    <property type="project" value="UniProtKB-SubCell"/>
</dbReference>
<evidence type="ECO:0000256" key="1">
    <source>
        <dbReference type="ARBA" id="ARBA00004643"/>
    </source>
</evidence>
<keyword evidence="5 11" id="KW-0337">GPI-anchor biosynthesis</keyword>
<keyword evidence="6 11" id="KW-0812">Transmembrane</keyword>
<evidence type="ECO:0000256" key="11">
    <source>
        <dbReference type="RuleBase" id="RU366056"/>
    </source>
</evidence>
<dbReference type="InterPro" id="IPR042322">
    <property type="entry name" value="Pbn1"/>
</dbReference>
<organism evidence="12 13">
    <name type="scientific">Rhizoctonia solani</name>
    <dbReference type="NCBI Taxonomy" id="456999"/>
    <lineage>
        <taxon>Eukaryota</taxon>
        <taxon>Fungi</taxon>
        <taxon>Dikarya</taxon>
        <taxon>Basidiomycota</taxon>
        <taxon>Agaricomycotina</taxon>
        <taxon>Agaricomycetes</taxon>
        <taxon>Cantharellales</taxon>
        <taxon>Ceratobasidiaceae</taxon>
        <taxon>Rhizoctonia</taxon>
    </lineage>
</organism>